<evidence type="ECO:0000313" key="2">
    <source>
        <dbReference type="Proteomes" id="UP000551616"/>
    </source>
</evidence>
<dbReference type="Proteomes" id="UP000551616">
    <property type="component" value="Unassembled WGS sequence"/>
</dbReference>
<dbReference type="EMBL" id="JABRWO010000020">
    <property type="protein sequence ID" value="MBA2117799.1"/>
    <property type="molecule type" value="Genomic_DNA"/>
</dbReference>
<proteinExistence type="predicted"/>
<gene>
    <name evidence="1" type="ORF">HOV93_50020</name>
</gene>
<reference evidence="1 2" key="1">
    <citation type="submission" date="2020-05" db="EMBL/GenBank/DDBJ databases">
        <title>Bremerella alba sp. nov., a novel planctomycete isolated from the surface of the macroalga Fucus spiralis.</title>
        <authorList>
            <person name="Godinho O."/>
            <person name="Botelho R."/>
            <person name="Albuquerque L."/>
            <person name="Wiegand S."/>
            <person name="Da Costa M.S."/>
            <person name="Lobo-Da-Cunha A."/>
            <person name="Jogler C."/>
            <person name="Lage O.M."/>
        </authorList>
    </citation>
    <scope>NUCLEOTIDE SEQUENCE [LARGE SCALE GENOMIC DNA]</scope>
    <source>
        <strain evidence="1 2">FF15</strain>
    </source>
</reference>
<sequence>MKTAIIGWGSLLWDDRPEFDQHHGPWYFDGPMLRLEFTRISVSRKRALTLVLQEELGANCRVAYTISHRESPAEAIQDLQIRENASEKEVGIYLPHAHPPGLSQASVPPTIAAWADLTDFDAVIWTGLPTNFSELSDLKEAFSQASAIRHIESLCADGQWKSVEYIFRAPQFIRTPLRSELESLDWFAQLWEQKQDR</sequence>
<comment type="caution">
    <text evidence="1">The sequence shown here is derived from an EMBL/GenBank/DDBJ whole genome shotgun (WGS) entry which is preliminary data.</text>
</comment>
<dbReference type="RefSeq" id="WP_207399159.1">
    <property type="nucleotide sequence ID" value="NZ_JABRWO010000020.1"/>
</dbReference>
<dbReference type="AlphaFoldDB" id="A0A7V8VA73"/>
<evidence type="ECO:0000313" key="1">
    <source>
        <dbReference type="EMBL" id="MBA2117799.1"/>
    </source>
</evidence>
<name>A0A7V8VA73_9BACT</name>
<protein>
    <submittedName>
        <fullName evidence="1">Uncharacterized protein</fullName>
    </submittedName>
</protein>
<keyword evidence="2" id="KW-1185">Reference proteome</keyword>
<organism evidence="1 2">
    <name type="scientific">Bremerella alba</name>
    <dbReference type="NCBI Taxonomy" id="980252"/>
    <lineage>
        <taxon>Bacteria</taxon>
        <taxon>Pseudomonadati</taxon>
        <taxon>Planctomycetota</taxon>
        <taxon>Planctomycetia</taxon>
        <taxon>Pirellulales</taxon>
        <taxon>Pirellulaceae</taxon>
        <taxon>Bremerella</taxon>
    </lineage>
</organism>
<accession>A0A7V8VA73</accession>